<feature type="domain" description="RAI1-like" evidence="3">
    <location>
        <begin position="42"/>
        <end position="339"/>
    </location>
</feature>
<sequence>MERSTASKPSIPDSHGKSAIRIDVRRWMESDASRSTKLHISEPREVACFSRGADRKVQYGDRRELKRYREPALNSNLGDKLDCFVPKADEMANVDTIVEALEHDGYNRMEEIDVVTFRNNLNKIGGTPYNKRNDWEIDCAMVGNTVFLDIRKIDEDKPNPYAFRFMYYGYRFEAICTGAEEELVNANSEFCSVARLRLGNHRIIMSAEIDCTTGDPKNVDNPVRSYLELKTMREVRSDKELGNMYRHRFPKYWIQSYLAGVRHIALGLRSDDGELLAVKRLETHRLHREAREFFNERRMRGCWEPFACLNFIDFVLDNIRRACGRQPGSTLRLRYNAKTDIIEGDFLRDDESHIGARMASRYTP</sequence>
<keyword evidence="2" id="KW-0540">Nuclease</keyword>
<dbReference type="GO" id="GO:0046872">
    <property type="term" value="F:metal ion binding"/>
    <property type="evidence" value="ECO:0007669"/>
    <property type="project" value="UniProtKB-KW"/>
</dbReference>
<name>A0A2V3J522_9FLOR</name>
<evidence type="ECO:0000256" key="2">
    <source>
        <dbReference type="RuleBase" id="RU367113"/>
    </source>
</evidence>
<keyword evidence="2" id="KW-0479">Metal-binding</keyword>
<dbReference type="GO" id="GO:0034353">
    <property type="term" value="F:mRNA 5'-diphosphatase activity"/>
    <property type="evidence" value="ECO:0007669"/>
    <property type="project" value="TreeGrafter"/>
</dbReference>
<keyword evidence="2" id="KW-0694">RNA-binding</keyword>
<organism evidence="4 5">
    <name type="scientific">Gracilariopsis chorda</name>
    <dbReference type="NCBI Taxonomy" id="448386"/>
    <lineage>
        <taxon>Eukaryota</taxon>
        <taxon>Rhodophyta</taxon>
        <taxon>Florideophyceae</taxon>
        <taxon>Rhodymeniophycidae</taxon>
        <taxon>Gracilariales</taxon>
        <taxon>Gracilariaceae</taxon>
        <taxon>Gracilariopsis</taxon>
    </lineage>
</organism>
<proteinExistence type="inferred from homology"/>
<keyword evidence="2" id="KW-0547">Nucleotide-binding</keyword>
<dbReference type="GO" id="GO:0110155">
    <property type="term" value="P:NAD-cap decapping"/>
    <property type="evidence" value="ECO:0007669"/>
    <property type="project" value="TreeGrafter"/>
</dbReference>
<dbReference type="OrthoDB" id="5853397at2759"/>
<dbReference type="InterPro" id="IPR013961">
    <property type="entry name" value="RAI1"/>
</dbReference>
<dbReference type="GO" id="GO:0005634">
    <property type="term" value="C:nucleus"/>
    <property type="evidence" value="ECO:0007669"/>
    <property type="project" value="UniProtKB-SubCell"/>
</dbReference>
<dbReference type="AlphaFoldDB" id="A0A2V3J522"/>
<dbReference type="STRING" id="448386.A0A2V3J522"/>
<dbReference type="GO" id="GO:0005829">
    <property type="term" value="C:cytosol"/>
    <property type="evidence" value="ECO:0007669"/>
    <property type="project" value="TreeGrafter"/>
</dbReference>
<reference evidence="4 5" key="1">
    <citation type="journal article" date="2018" name="Mol. Biol. Evol.">
        <title>Analysis of the draft genome of the red seaweed Gracilariopsis chorda provides insights into genome size evolution in Rhodophyta.</title>
        <authorList>
            <person name="Lee J."/>
            <person name="Yang E.C."/>
            <person name="Graf L."/>
            <person name="Yang J.H."/>
            <person name="Qiu H."/>
            <person name="Zel Zion U."/>
            <person name="Chan C.X."/>
            <person name="Stephens T.G."/>
            <person name="Weber A.P.M."/>
            <person name="Boo G.H."/>
            <person name="Boo S.M."/>
            <person name="Kim K.M."/>
            <person name="Shin Y."/>
            <person name="Jung M."/>
            <person name="Lee S.J."/>
            <person name="Yim H.S."/>
            <person name="Lee J.H."/>
            <person name="Bhattacharya D."/>
            <person name="Yoon H.S."/>
        </authorList>
    </citation>
    <scope>NUCLEOTIDE SEQUENCE [LARGE SCALE GENOMIC DNA]</scope>
    <source>
        <strain evidence="4 5">SKKU-2015</strain>
        <tissue evidence="4">Whole body</tissue>
    </source>
</reference>
<dbReference type="PANTHER" id="PTHR12395">
    <property type="entry name" value="DOM-3 RELATED"/>
    <property type="match status" value="1"/>
</dbReference>
<dbReference type="Pfam" id="PF08652">
    <property type="entry name" value="RAI1"/>
    <property type="match status" value="1"/>
</dbReference>
<comment type="function">
    <text evidence="2">Decapping enzyme for NAD-capped RNAs: specifically hydrolyzes the nicotinamide adenine dinucleotide (NAD) cap from a subset of RNAs by removing the entire NAD moiety from the 5'-end of an NAD-capped RNA.</text>
</comment>
<accession>A0A2V3J522</accession>
<dbReference type="GO" id="GO:0000956">
    <property type="term" value="P:nuclear-transcribed mRNA catabolic process"/>
    <property type="evidence" value="ECO:0007669"/>
    <property type="project" value="TreeGrafter"/>
</dbReference>
<dbReference type="EC" id="3.6.1.-" evidence="2"/>
<dbReference type="InterPro" id="IPR039039">
    <property type="entry name" value="RAI1-like_fam"/>
</dbReference>
<dbReference type="Proteomes" id="UP000247409">
    <property type="component" value="Unassembled WGS sequence"/>
</dbReference>
<dbReference type="EMBL" id="NBIV01000004">
    <property type="protein sequence ID" value="PXF49538.1"/>
    <property type="molecule type" value="Genomic_DNA"/>
</dbReference>
<protein>
    <recommendedName>
        <fullName evidence="2">Decapping nuclease</fullName>
        <ecNumber evidence="2">3.6.1.-</ecNumber>
    </recommendedName>
</protein>
<comment type="similarity">
    <text evidence="1 2">Belongs to the DXO/Dom3Z family.</text>
</comment>
<comment type="caution">
    <text evidence="4">The sequence shown here is derived from an EMBL/GenBank/DDBJ whole genome shotgun (WGS) entry which is preliminary data.</text>
</comment>
<evidence type="ECO:0000313" key="4">
    <source>
        <dbReference type="EMBL" id="PXF49538.1"/>
    </source>
</evidence>
<evidence type="ECO:0000313" key="5">
    <source>
        <dbReference type="Proteomes" id="UP000247409"/>
    </source>
</evidence>
<keyword evidence="5" id="KW-1185">Reference proteome</keyword>
<keyword evidence="2" id="KW-0539">Nucleus</keyword>
<evidence type="ECO:0000256" key="1">
    <source>
        <dbReference type="ARBA" id="ARBA00006562"/>
    </source>
</evidence>
<keyword evidence="2" id="KW-0378">Hydrolase</keyword>
<dbReference type="PANTHER" id="PTHR12395:SF9">
    <property type="entry name" value="DECAPPING AND EXORIBONUCLEASE PROTEIN"/>
    <property type="match status" value="1"/>
</dbReference>
<dbReference type="GO" id="GO:0003723">
    <property type="term" value="F:RNA binding"/>
    <property type="evidence" value="ECO:0007669"/>
    <property type="project" value="UniProtKB-KW"/>
</dbReference>
<comment type="subcellular location">
    <subcellularLocation>
        <location evidence="2">Nucleus</location>
    </subcellularLocation>
</comment>
<dbReference type="GO" id="GO:0000166">
    <property type="term" value="F:nucleotide binding"/>
    <property type="evidence" value="ECO:0007669"/>
    <property type="project" value="UniProtKB-KW"/>
</dbReference>
<comment type="cofactor">
    <cofactor evidence="2">
        <name>a divalent metal cation</name>
        <dbReference type="ChEBI" id="CHEBI:60240"/>
    </cofactor>
</comment>
<dbReference type="GO" id="GO:0004518">
    <property type="term" value="F:nuclease activity"/>
    <property type="evidence" value="ECO:0007669"/>
    <property type="project" value="UniProtKB-KW"/>
</dbReference>
<evidence type="ECO:0000259" key="3">
    <source>
        <dbReference type="Pfam" id="PF08652"/>
    </source>
</evidence>
<gene>
    <name evidence="4" type="ORF">BWQ96_00608</name>
</gene>